<dbReference type="AlphaFoldDB" id="A0A239V7C2"/>
<keyword evidence="2" id="KW-1185">Reference proteome</keyword>
<dbReference type="Proteomes" id="UP000242637">
    <property type="component" value="Chromosome 1"/>
</dbReference>
<accession>A0A239V7C2</accession>
<dbReference type="KEGG" id="dco:SAMEA4475696_0326"/>
<organism evidence="1 2">
    <name type="scientific">Dermatophilus congolensis</name>
    <dbReference type="NCBI Taxonomy" id="1863"/>
    <lineage>
        <taxon>Bacteria</taxon>
        <taxon>Bacillati</taxon>
        <taxon>Actinomycetota</taxon>
        <taxon>Actinomycetes</taxon>
        <taxon>Micrococcales</taxon>
        <taxon>Dermatophilaceae</taxon>
        <taxon>Dermatophilus</taxon>
    </lineage>
</organism>
<gene>
    <name evidence="1" type="ORF">SAMEA4475696_00326</name>
</gene>
<dbReference type="RefSeq" id="WP_028327298.1">
    <property type="nucleotide sequence ID" value="NZ_JAAFNI010000001.1"/>
</dbReference>
<evidence type="ECO:0000313" key="2">
    <source>
        <dbReference type="Proteomes" id="UP000242637"/>
    </source>
</evidence>
<proteinExistence type="predicted"/>
<name>A0A239V7C2_9MICO</name>
<protein>
    <submittedName>
        <fullName evidence="1">Uncharacterized protein</fullName>
    </submittedName>
</protein>
<reference evidence="1 2" key="1">
    <citation type="submission" date="2017-06" db="EMBL/GenBank/DDBJ databases">
        <authorList>
            <consortium name="Pathogen Informatics"/>
        </authorList>
    </citation>
    <scope>NUCLEOTIDE SEQUENCE [LARGE SCALE GENOMIC DNA]</scope>
    <source>
        <strain evidence="1 2">NCTC13039</strain>
    </source>
</reference>
<evidence type="ECO:0000313" key="1">
    <source>
        <dbReference type="EMBL" id="SNV17926.1"/>
    </source>
</evidence>
<dbReference type="EMBL" id="LT906453">
    <property type="protein sequence ID" value="SNV17926.1"/>
    <property type="molecule type" value="Genomic_DNA"/>
</dbReference>
<sequence length="187" mass="20695">MNASAMNPTTTFADPTPYTTLNTRLQHLARTWPDIVIPLPHLTPEQLTHIDPTYHQAAQALPGLHVLDPDGPLGIWHTYTWHPSTPPTQTLLDTPDATITTIGDNLHITTRDNPQLQSLPATTLDWWTTITTSLETHLPDLAHHAQALLEEEGTTPTDAPEGFTLTQHEILLTLLEEDLTALTHAQL</sequence>